<sequence>MGRVAYEYSYRVALARFRSSHPDSEVEEDPFTIRPEDDSMPIERQHAVDDSDPPDFRPRFFAKRDGILAAPKGEMESPVNPVKADVKEMRYDGLYYSCQRLNLVGEAEKGLSRDDKWSRVGHWWWEPRVSHHPLEAVWSWPRHGDLFRLGRVVRLRAVLRIRVAR</sequence>
<gene>
    <name evidence="2" type="ORF">B296_00019665</name>
</gene>
<dbReference type="Proteomes" id="UP000287651">
    <property type="component" value="Unassembled WGS sequence"/>
</dbReference>
<evidence type="ECO:0000313" key="3">
    <source>
        <dbReference type="Proteomes" id="UP000287651"/>
    </source>
</evidence>
<dbReference type="AlphaFoldDB" id="A0A426ZDC3"/>
<organism evidence="2 3">
    <name type="scientific">Ensete ventricosum</name>
    <name type="common">Abyssinian banana</name>
    <name type="synonym">Musa ensete</name>
    <dbReference type="NCBI Taxonomy" id="4639"/>
    <lineage>
        <taxon>Eukaryota</taxon>
        <taxon>Viridiplantae</taxon>
        <taxon>Streptophyta</taxon>
        <taxon>Embryophyta</taxon>
        <taxon>Tracheophyta</taxon>
        <taxon>Spermatophyta</taxon>
        <taxon>Magnoliopsida</taxon>
        <taxon>Liliopsida</taxon>
        <taxon>Zingiberales</taxon>
        <taxon>Musaceae</taxon>
        <taxon>Ensete</taxon>
    </lineage>
</organism>
<reference evidence="2 3" key="1">
    <citation type="journal article" date="2014" name="Agronomy (Basel)">
        <title>A Draft Genome Sequence for Ensete ventricosum, the Drought-Tolerant Tree Against Hunger.</title>
        <authorList>
            <person name="Harrison J."/>
            <person name="Moore K.A."/>
            <person name="Paszkiewicz K."/>
            <person name="Jones T."/>
            <person name="Grant M."/>
            <person name="Ambacheew D."/>
            <person name="Muzemil S."/>
            <person name="Studholme D.J."/>
        </authorList>
    </citation>
    <scope>NUCLEOTIDE SEQUENCE [LARGE SCALE GENOMIC DNA]</scope>
</reference>
<feature type="region of interest" description="Disordered" evidence="1">
    <location>
        <begin position="19"/>
        <end position="40"/>
    </location>
</feature>
<comment type="caution">
    <text evidence="2">The sequence shown here is derived from an EMBL/GenBank/DDBJ whole genome shotgun (WGS) entry which is preliminary data.</text>
</comment>
<proteinExistence type="predicted"/>
<accession>A0A426ZDC3</accession>
<evidence type="ECO:0000313" key="2">
    <source>
        <dbReference type="EMBL" id="RRT61959.1"/>
    </source>
</evidence>
<dbReference type="EMBL" id="AMZH03007177">
    <property type="protein sequence ID" value="RRT61959.1"/>
    <property type="molecule type" value="Genomic_DNA"/>
</dbReference>
<evidence type="ECO:0000256" key="1">
    <source>
        <dbReference type="SAM" id="MobiDB-lite"/>
    </source>
</evidence>
<protein>
    <submittedName>
        <fullName evidence="2">Uncharacterized protein</fullName>
    </submittedName>
</protein>
<name>A0A426ZDC3_ENSVE</name>